<evidence type="ECO:0000259" key="3">
    <source>
        <dbReference type="PROSITE" id="PS50041"/>
    </source>
</evidence>
<dbReference type="PROSITE" id="PS00615">
    <property type="entry name" value="C_TYPE_LECTIN_1"/>
    <property type="match status" value="1"/>
</dbReference>
<feature type="domain" description="C-type lectin" evidence="3">
    <location>
        <begin position="87"/>
        <end position="200"/>
    </location>
</feature>
<dbReference type="SMART" id="SM00034">
    <property type="entry name" value="CLECT"/>
    <property type="match status" value="1"/>
</dbReference>
<dbReference type="AlphaFoldDB" id="A0AAN9V6C2"/>
<evidence type="ECO:0000313" key="4">
    <source>
        <dbReference type="EMBL" id="KAK7791327.1"/>
    </source>
</evidence>
<evidence type="ECO:0000256" key="1">
    <source>
        <dbReference type="ARBA" id="ARBA00023157"/>
    </source>
</evidence>
<accession>A0AAN9V6C2</accession>
<dbReference type="PANTHER" id="PTHR22803">
    <property type="entry name" value="MANNOSE, PHOSPHOLIPASE, LECTIN RECEPTOR RELATED"/>
    <property type="match status" value="1"/>
</dbReference>
<dbReference type="InterPro" id="IPR016186">
    <property type="entry name" value="C-type_lectin-like/link_sf"/>
</dbReference>
<dbReference type="Gene3D" id="3.10.100.10">
    <property type="entry name" value="Mannose-Binding Protein A, subunit A"/>
    <property type="match status" value="1"/>
</dbReference>
<dbReference type="Pfam" id="PF00059">
    <property type="entry name" value="Lectin_C"/>
    <property type="match status" value="1"/>
</dbReference>
<keyword evidence="5" id="KW-1185">Reference proteome</keyword>
<dbReference type="InterPro" id="IPR001304">
    <property type="entry name" value="C-type_lectin-like"/>
</dbReference>
<dbReference type="InterPro" id="IPR050111">
    <property type="entry name" value="C-type_lectin/snaclec_domain"/>
</dbReference>
<protein>
    <recommendedName>
        <fullName evidence="3">C-type lectin domain-containing protein</fullName>
    </recommendedName>
</protein>
<gene>
    <name evidence="4" type="ORF">R5R35_011713</name>
</gene>
<dbReference type="PROSITE" id="PS50041">
    <property type="entry name" value="C_TYPE_LECTIN_2"/>
    <property type="match status" value="1"/>
</dbReference>
<evidence type="ECO:0000313" key="5">
    <source>
        <dbReference type="Proteomes" id="UP001378592"/>
    </source>
</evidence>
<feature type="chain" id="PRO_5043020694" description="C-type lectin domain-containing protein" evidence="2">
    <location>
        <begin position="23"/>
        <end position="203"/>
    </location>
</feature>
<dbReference type="CDD" id="cd00037">
    <property type="entry name" value="CLECT"/>
    <property type="match status" value="1"/>
</dbReference>
<comment type="caution">
    <text evidence="4">The sequence shown here is derived from an EMBL/GenBank/DDBJ whole genome shotgun (WGS) entry which is preliminary data.</text>
</comment>
<proteinExistence type="predicted"/>
<name>A0AAN9V6C2_9ORTH</name>
<feature type="signal peptide" evidence="2">
    <location>
        <begin position="1"/>
        <end position="22"/>
    </location>
</feature>
<reference evidence="4 5" key="1">
    <citation type="submission" date="2024-03" db="EMBL/GenBank/DDBJ databases">
        <title>The genome assembly and annotation of the cricket Gryllus longicercus Weissman &amp; Gray.</title>
        <authorList>
            <person name="Szrajer S."/>
            <person name="Gray D."/>
            <person name="Ylla G."/>
        </authorList>
    </citation>
    <scope>NUCLEOTIDE SEQUENCE [LARGE SCALE GENOMIC DNA]</scope>
    <source>
        <strain evidence="4">DAG 2021-001</strain>
        <tissue evidence="4">Whole body minus gut</tissue>
    </source>
</reference>
<dbReference type="InterPro" id="IPR016187">
    <property type="entry name" value="CTDL_fold"/>
</dbReference>
<dbReference type="SUPFAM" id="SSF56436">
    <property type="entry name" value="C-type lectin-like"/>
    <property type="match status" value="1"/>
</dbReference>
<organism evidence="4 5">
    <name type="scientific">Gryllus longicercus</name>
    <dbReference type="NCBI Taxonomy" id="2509291"/>
    <lineage>
        <taxon>Eukaryota</taxon>
        <taxon>Metazoa</taxon>
        <taxon>Ecdysozoa</taxon>
        <taxon>Arthropoda</taxon>
        <taxon>Hexapoda</taxon>
        <taxon>Insecta</taxon>
        <taxon>Pterygota</taxon>
        <taxon>Neoptera</taxon>
        <taxon>Polyneoptera</taxon>
        <taxon>Orthoptera</taxon>
        <taxon>Ensifera</taxon>
        <taxon>Gryllidea</taxon>
        <taxon>Grylloidea</taxon>
        <taxon>Gryllidae</taxon>
        <taxon>Gryllinae</taxon>
        <taxon>Gryllus</taxon>
    </lineage>
</organism>
<keyword evidence="1" id="KW-1015">Disulfide bond</keyword>
<keyword evidence="2" id="KW-0732">Signal</keyword>
<sequence>MILNKAFAWACVLVLGAAGAAGQVKTPKAPLTYVNNSQCEPCQACQPCAPCVQRPCPAPAPAPPLPPCRTPWALVAKYRSHPGIGVYRLHTQRATWSEAKKICEADGTHLAVINSQAEADLFKKFYQEARISDWFFLGFSRGKDGKFYTVQGRPLSSTGYARWGANEPNNAHGSEHCGFMLASGLLADGWCDARLTFICEAPL</sequence>
<evidence type="ECO:0000256" key="2">
    <source>
        <dbReference type="SAM" id="SignalP"/>
    </source>
</evidence>
<dbReference type="Proteomes" id="UP001378592">
    <property type="component" value="Unassembled WGS sequence"/>
</dbReference>
<dbReference type="InterPro" id="IPR018378">
    <property type="entry name" value="C-type_lectin_CS"/>
</dbReference>
<dbReference type="EMBL" id="JAZDUA010000543">
    <property type="protein sequence ID" value="KAK7791327.1"/>
    <property type="molecule type" value="Genomic_DNA"/>
</dbReference>